<name>A0A485BZT7_RAOPL</name>
<reference evidence="1 2" key="1">
    <citation type="submission" date="2019-03" db="EMBL/GenBank/DDBJ databases">
        <authorList>
            <consortium name="Pathogen Informatics"/>
        </authorList>
    </citation>
    <scope>NUCLEOTIDE SEQUENCE [LARGE SCALE GENOMIC DNA]</scope>
    <source>
        <strain evidence="1 2">NCTC12998</strain>
    </source>
</reference>
<proteinExistence type="predicted"/>
<accession>A0A485BZT7</accession>
<organism evidence="1 2">
    <name type="scientific">Raoultella planticola</name>
    <name type="common">Klebsiella planticola</name>
    <dbReference type="NCBI Taxonomy" id="575"/>
    <lineage>
        <taxon>Bacteria</taxon>
        <taxon>Pseudomonadati</taxon>
        <taxon>Pseudomonadota</taxon>
        <taxon>Gammaproteobacteria</taxon>
        <taxon>Enterobacterales</taxon>
        <taxon>Enterobacteriaceae</taxon>
        <taxon>Klebsiella/Raoultella group</taxon>
        <taxon>Raoultella</taxon>
    </lineage>
</organism>
<sequence length="84" mass="9099">MNKKAPVFLHDYSVMAVPIRGALGAAALPTLLFFLCQSATAWADDYFDPAALEFANPQQKMADLHYFCQIGRTAAGNLSGDYLG</sequence>
<dbReference type="EMBL" id="CAADJE010000025">
    <property type="protein sequence ID" value="VFS77198.1"/>
    <property type="molecule type" value="Genomic_DNA"/>
</dbReference>
<evidence type="ECO:0000313" key="1">
    <source>
        <dbReference type="EMBL" id="VFS77198.1"/>
    </source>
</evidence>
<dbReference type="Proteomes" id="UP000345637">
    <property type="component" value="Unassembled WGS sequence"/>
</dbReference>
<dbReference type="AlphaFoldDB" id="A0A485BZT7"/>
<gene>
    <name evidence="1" type="ORF">NCTC12998_04965</name>
</gene>
<evidence type="ECO:0000313" key="2">
    <source>
        <dbReference type="Proteomes" id="UP000345637"/>
    </source>
</evidence>
<protein>
    <submittedName>
        <fullName evidence="1">Uncharacterized protein</fullName>
    </submittedName>
</protein>